<evidence type="ECO:0000313" key="2">
    <source>
        <dbReference type="EMBL" id="GGH16696.1"/>
    </source>
</evidence>
<dbReference type="Pfam" id="PF07704">
    <property type="entry name" value="PSK_trans_fac"/>
    <property type="match status" value="1"/>
</dbReference>
<dbReference type="InterPro" id="IPR011660">
    <property type="entry name" value="VapB-like"/>
</dbReference>
<proteinExistence type="predicted"/>
<reference evidence="2" key="1">
    <citation type="journal article" date="2014" name="Int. J. Syst. Evol. Microbiol.">
        <title>Complete genome sequence of Corynebacterium casei LMG S-19264T (=DSM 44701T), isolated from a smear-ripened cheese.</title>
        <authorList>
            <consortium name="US DOE Joint Genome Institute (JGI-PGF)"/>
            <person name="Walter F."/>
            <person name="Albersmeier A."/>
            <person name="Kalinowski J."/>
            <person name="Ruckert C."/>
        </authorList>
    </citation>
    <scope>NUCLEOTIDE SEQUENCE</scope>
    <source>
        <strain evidence="2">CGMCC 1.12214</strain>
    </source>
</reference>
<gene>
    <name evidence="2" type="ORF">GCM10007036_17600</name>
</gene>
<protein>
    <recommendedName>
        <fullName evidence="4">Antitoxin VapB</fullName>
    </recommendedName>
</protein>
<feature type="compositionally biased region" description="Basic and acidic residues" evidence="1">
    <location>
        <begin position="66"/>
        <end position="81"/>
    </location>
</feature>
<reference evidence="2" key="2">
    <citation type="submission" date="2020-09" db="EMBL/GenBank/DDBJ databases">
        <authorList>
            <person name="Sun Q."/>
            <person name="Zhou Y."/>
        </authorList>
    </citation>
    <scope>NUCLEOTIDE SEQUENCE</scope>
    <source>
        <strain evidence="2">CGMCC 1.12214</strain>
    </source>
</reference>
<evidence type="ECO:0008006" key="4">
    <source>
        <dbReference type="Google" id="ProtNLM"/>
    </source>
</evidence>
<dbReference type="AlphaFoldDB" id="A0A917MHB3"/>
<organism evidence="2 3">
    <name type="scientific">Alsobacter metallidurans</name>
    <dbReference type="NCBI Taxonomy" id="340221"/>
    <lineage>
        <taxon>Bacteria</taxon>
        <taxon>Pseudomonadati</taxon>
        <taxon>Pseudomonadota</taxon>
        <taxon>Alphaproteobacteria</taxon>
        <taxon>Hyphomicrobiales</taxon>
        <taxon>Alsobacteraceae</taxon>
        <taxon>Alsobacter</taxon>
    </lineage>
</organism>
<dbReference type="EMBL" id="BMES01000001">
    <property type="protein sequence ID" value="GGH16696.1"/>
    <property type="molecule type" value="Genomic_DNA"/>
</dbReference>
<dbReference type="RefSeq" id="WP_188517258.1">
    <property type="nucleotide sequence ID" value="NZ_BMES01000001.1"/>
</dbReference>
<name>A0A917MHB3_9HYPH</name>
<evidence type="ECO:0000256" key="1">
    <source>
        <dbReference type="SAM" id="MobiDB-lite"/>
    </source>
</evidence>
<evidence type="ECO:0000313" key="3">
    <source>
        <dbReference type="Proteomes" id="UP000603912"/>
    </source>
</evidence>
<dbReference type="Proteomes" id="UP000603912">
    <property type="component" value="Unassembled WGS sequence"/>
</dbReference>
<accession>A0A917MHB3</accession>
<feature type="region of interest" description="Disordered" evidence="1">
    <location>
        <begin position="60"/>
        <end position="81"/>
    </location>
</feature>
<sequence>MSAPLNIRNPRARELARELAERRRISITDAVVGALQAELARERAETPLARRLGDIGARSCAKAGPNRRDLSEEERDALWTR</sequence>
<keyword evidence="3" id="KW-1185">Reference proteome</keyword>
<comment type="caution">
    <text evidence="2">The sequence shown here is derived from an EMBL/GenBank/DDBJ whole genome shotgun (WGS) entry which is preliminary data.</text>
</comment>